<feature type="region of interest" description="Disordered" evidence="8">
    <location>
        <begin position="1"/>
        <end position="57"/>
    </location>
</feature>
<comment type="subcellular location">
    <subcellularLocation>
        <location evidence="1">Membrane</location>
        <topology evidence="1">Multi-pass membrane protein</topology>
    </subcellularLocation>
</comment>
<organism evidence="12 13">
    <name type="scientific">Dermatophilus congolensis</name>
    <dbReference type="NCBI Taxonomy" id="1863"/>
    <lineage>
        <taxon>Bacteria</taxon>
        <taxon>Bacillati</taxon>
        <taxon>Actinomycetota</taxon>
        <taxon>Actinomycetes</taxon>
        <taxon>Micrococcales</taxon>
        <taxon>Dermatophilaceae</taxon>
        <taxon>Dermatophilus</taxon>
    </lineage>
</organism>
<keyword evidence="7 9" id="KW-0472">Membrane</keyword>
<evidence type="ECO:0000256" key="7">
    <source>
        <dbReference type="ARBA" id="ARBA00023136"/>
    </source>
</evidence>
<dbReference type="NCBIfam" id="TIGR01297">
    <property type="entry name" value="CDF"/>
    <property type="match status" value="1"/>
</dbReference>
<feature type="domain" description="Cation efflux protein transmembrane" evidence="10">
    <location>
        <begin position="64"/>
        <end position="255"/>
    </location>
</feature>
<evidence type="ECO:0000259" key="10">
    <source>
        <dbReference type="Pfam" id="PF01545"/>
    </source>
</evidence>
<keyword evidence="3" id="KW-0813">Transport</keyword>
<protein>
    <submittedName>
        <fullName evidence="12">Cadmium, cobalt and zinc/H(+)-K(+) antiporter</fullName>
    </submittedName>
</protein>
<dbReference type="Pfam" id="PF16916">
    <property type="entry name" value="ZT_dimer"/>
    <property type="match status" value="1"/>
</dbReference>
<evidence type="ECO:0000256" key="8">
    <source>
        <dbReference type="SAM" id="MobiDB-lite"/>
    </source>
</evidence>
<dbReference type="GO" id="GO:0005385">
    <property type="term" value="F:zinc ion transmembrane transporter activity"/>
    <property type="evidence" value="ECO:0007669"/>
    <property type="project" value="TreeGrafter"/>
</dbReference>
<feature type="transmembrane region" description="Helical" evidence="9">
    <location>
        <begin position="64"/>
        <end position="84"/>
    </location>
</feature>
<feature type="transmembrane region" description="Helical" evidence="9">
    <location>
        <begin position="198"/>
        <end position="223"/>
    </location>
</feature>
<keyword evidence="5 9" id="KW-1133">Transmembrane helix</keyword>
<evidence type="ECO:0000313" key="12">
    <source>
        <dbReference type="EMBL" id="STD15841.1"/>
    </source>
</evidence>
<dbReference type="SUPFAM" id="SSF161111">
    <property type="entry name" value="Cation efflux protein transmembrane domain-like"/>
    <property type="match status" value="1"/>
</dbReference>
<comment type="similarity">
    <text evidence="2">Belongs to the cation diffusion facilitator (CDF) transporter (TC 2.A.4) family. SLC30A subfamily.</text>
</comment>
<dbReference type="InterPro" id="IPR036837">
    <property type="entry name" value="Cation_efflux_CTD_sf"/>
</dbReference>
<dbReference type="InterPro" id="IPR002524">
    <property type="entry name" value="Cation_efflux"/>
</dbReference>
<evidence type="ECO:0000256" key="6">
    <source>
        <dbReference type="ARBA" id="ARBA00023065"/>
    </source>
</evidence>
<evidence type="ECO:0000313" key="13">
    <source>
        <dbReference type="Proteomes" id="UP000254118"/>
    </source>
</evidence>
<dbReference type="Proteomes" id="UP000254118">
    <property type="component" value="Unassembled WGS sequence"/>
</dbReference>
<dbReference type="SUPFAM" id="SSF160240">
    <property type="entry name" value="Cation efflux protein cytoplasmic domain-like"/>
    <property type="match status" value="1"/>
</dbReference>
<evidence type="ECO:0000256" key="1">
    <source>
        <dbReference type="ARBA" id="ARBA00004141"/>
    </source>
</evidence>
<reference evidence="12 13" key="1">
    <citation type="submission" date="2018-06" db="EMBL/GenBank/DDBJ databases">
        <authorList>
            <consortium name="Pathogen Informatics"/>
            <person name="Doyle S."/>
        </authorList>
    </citation>
    <scope>NUCLEOTIDE SEQUENCE [LARGE SCALE GENOMIC DNA]</scope>
    <source>
        <strain evidence="12 13">NCTC7915</strain>
    </source>
</reference>
<accession>A0AA46H1K7</accession>
<dbReference type="Pfam" id="PF01545">
    <property type="entry name" value="Cation_efflux"/>
    <property type="match status" value="1"/>
</dbReference>
<dbReference type="Gene3D" id="1.20.1510.10">
    <property type="entry name" value="Cation efflux protein transmembrane domain"/>
    <property type="match status" value="1"/>
</dbReference>
<sequence>MNGHGHCHVHVHAHEHAQPPCLASRSARRRQKADTESHDHSHSHGHSHGHSHSHADGHTNRTRILIALCITGSVLAIEAIGAALLDSLALLVDAAHMLTDTLGLAMAATAATLMSRPPSARHTWGLKRAEVIASAAQAFILLLVGGYAVYQGLMRLIDPPPVSSHGLAVIGLLGLLANFASLLVLLGGRDSNLNMKAAFLEVANDALGSVAVLLAGVLLYFTGWTLADSIAGLFVAALIVPRAVALLRESGSILLESTPDGLDLEAVRAHILEQPHVREVHDLHASTVATGLPRLSAHVVLDDDCFFNGHSQRVLMDLSMCLNSHHGIAVEHCTFQLEAASVAGGHAEHVH</sequence>
<comment type="caution">
    <text evidence="12">The sequence shown here is derived from an EMBL/GenBank/DDBJ whole genome shotgun (WGS) entry which is preliminary data.</text>
</comment>
<evidence type="ECO:0000256" key="5">
    <source>
        <dbReference type="ARBA" id="ARBA00022989"/>
    </source>
</evidence>
<name>A0AA46H1K7_9MICO</name>
<keyword evidence="4 9" id="KW-0812">Transmembrane</keyword>
<evidence type="ECO:0000256" key="4">
    <source>
        <dbReference type="ARBA" id="ARBA00022692"/>
    </source>
</evidence>
<evidence type="ECO:0000259" key="11">
    <source>
        <dbReference type="Pfam" id="PF16916"/>
    </source>
</evidence>
<feature type="domain" description="Cation efflux protein cytoplasmic" evidence="11">
    <location>
        <begin position="259"/>
        <end position="338"/>
    </location>
</feature>
<dbReference type="AlphaFoldDB" id="A0AA46H1K7"/>
<feature type="transmembrane region" description="Helical" evidence="9">
    <location>
        <begin position="131"/>
        <end position="150"/>
    </location>
</feature>
<feature type="compositionally biased region" description="Basic and acidic residues" evidence="8">
    <location>
        <begin position="32"/>
        <end position="42"/>
    </location>
</feature>
<proteinExistence type="inferred from homology"/>
<evidence type="ECO:0000256" key="2">
    <source>
        <dbReference type="ARBA" id="ARBA00008873"/>
    </source>
</evidence>
<evidence type="ECO:0000256" key="9">
    <source>
        <dbReference type="SAM" id="Phobius"/>
    </source>
</evidence>
<dbReference type="InterPro" id="IPR058533">
    <property type="entry name" value="Cation_efflux_TM"/>
</dbReference>
<feature type="compositionally biased region" description="Basic residues" evidence="8">
    <location>
        <begin position="1"/>
        <end position="11"/>
    </location>
</feature>
<dbReference type="PANTHER" id="PTHR11562">
    <property type="entry name" value="CATION EFFLUX PROTEIN/ ZINC TRANSPORTER"/>
    <property type="match status" value="1"/>
</dbReference>
<keyword evidence="6" id="KW-0406">Ion transport</keyword>
<feature type="transmembrane region" description="Helical" evidence="9">
    <location>
        <begin position="162"/>
        <end position="186"/>
    </location>
</feature>
<gene>
    <name evidence="12" type="primary">czcD</name>
    <name evidence="12" type="ORF">NCTC7915_02428</name>
</gene>
<dbReference type="EMBL" id="UFYA01000001">
    <property type="protein sequence ID" value="STD15841.1"/>
    <property type="molecule type" value="Genomic_DNA"/>
</dbReference>
<evidence type="ECO:0000256" key="3">
    <source>
        <dbReference type="ARBA" id="ARBA00022448"/>
    </source>
</evidence>
<feature type="compositionally biased region" description="Basic residues" evidence="8">
    <location>
        <begin position="43"/>
        <end position="52"/>
    </location>
</feature>
<dbReference type="InterPro" id="IPR027470">
    <property type="entry name" value="Cation_efflux_CTD"/>
</dbReference>
<dbReference type="InterPro" id="IPR050681">
    <property type="entry name" value="CDF/SLC30A"/>
</dbReference>
<dbReference type="PANTHER" id="PTHR11562:SF17">
    <property type="entry name" value="RE54080P-RELATED"/>
    <property type="match status" value="1"/>
</dbReference>
<dbReference type="GO" id="GO:0005886">
    <property type="term" value="C:plasma membrane"/>
    <property type="evidence" value="ECO:0007669"/>
    <property type="project" value="TreeGrafter"/>
</dbReference>
<dbReference type="InterPro" id="IPR027469">
    <property type="entry name" value="Cation_efflux_TMD_sf"/>
</dbReference>